<sequence>MSALHMCSLEVISNSVPFLIDPLCFVLLIHYPPCSDKGPSLQNLCLLESDMRVRWKRSITGSDKQHTKLQDSKSIGSYIQAVKGNNIFKFCQAPSLIILGCAKLPVAWLDRDCECRAQLAAQLNQICEVAPPSSRTHKKSAVHGLICPTTLLQP</sequence>
<feature type="non-terminal residue" evidence="1">
    <location>
        <position position="154"/>
    </location>
</feature>
<keyword evidence="2" id="KW-1185">Reference proteome</keyword>
<organism evidence="1 2">
    <name type="scientific">Aspergillus brunneoviolaceus CBS 621.78</name>
    <dbReference type="NCBI Taxonomy" id="1450534"/>
    <lineage>
        <taxon>Eukaryota</taxon>
        <taxon>Fungi</taxon>
        <taxon>Dikarya</taxon>
        <taxon>Ascomycota</taxon>
        <taxon>Pezizomycotina</taxon>
        <taxon>Eurotiomycetes</taxon>
        <taxon>Eurotiomycetidae</taxon>
        <taxon>Eurotiales</taxon>
        <taxon>Aspergillaceae</taxon>
        <taxon>Aspergillus</taxon>
        <taxon>Aspergillus subgen. Circumdati</taxon>
    </lineage>
</organism>
<evidence type="ECO:0000313" key="1">
    <source>
        <dbReference type="EMBL" id="RAH44234.1"/>
    </source>
</evidence>
<name>A0ACD1G4M9_9EURO</name>
<dbReference type="EMBL" id="KZ825355">
    <property type="protein sequence ID" value="RAH44234.1"/>
    <property type="molecule type" value="Genomic_DNA"/>
</dbReference>
<proteinExistence type="predicted"/>
<dbReference type="Proteomes" id="UP000249057">
    <property type="component" value="Unassembled WGS sequence"/>
</dbReference>
<reference evidence="1" key="1">
    <citation type="submission" date="2018-02" db="EMBL/GenBank/DDBJ databases">
        <title>The genomes of Aspergillus section Nigri reveals drivers in fungal speciation.</title>
        <authorList>
            <consortium name="DOE Joint Genome Institute"/>
            <person name="Vesth T.C."/>
            <person name="Nybo J."/>
            <person name="Theobald S."/>
            <person name="Brandl J."/>
            <person name="Frisvad J.C."/>
            <person name="Nielsen K.F."/>
            <person name="Lyhne E.K."/>
            <person name="Kogle M.E."/>
            <person name="Kuo A."/>
            <person name="Riley R."/>
            <person name="Clum A."/>
            <person name="Nolan M."/>
            <person name="Lipzen A."/>
            <person name="Salamov A."/>
            <person name="Henrissat B."/>
            <person name="Wiebenga A."/>
            <person name="De vries R.P."/>
            <person name="Grigoriev I.V."/>
            <person name="Mortensen U.H."/>
            <person name="Andersen M.R."/>
            <person name="Baker S.E."/>
        </authorList>
    </citation>
    <scope>NUCLEOTIDE SEQUENCE</scope>
    <source>
        <strain evidence="1">CBS 621.78</strain>
    </source>
</reference>
<gene>
    <name evidence="1" type="ORF">BO95DRAFT_515685</name>
</gene>
<evidence type="ECO:0000313" key="2">
    <source>
        <dbReference type="Proteomes" id="UP000249057"/>
    </source>
</evidence>
<protein>
    <submittedName>
        <fullName evidence="1">Uncharacterized protein</fullName>
    </submittedName>
</protein>
<accession>A0ACD1G4M9</accession>